<dbReference type="GO" id="GO:0030623">
    <property type="term" value="F:U5 snRNA binding"/>
    <property type="evidence" value="ECO:0007669"/>
    <property type="project" value="TreeGrafter"/>
</dbReference>
<dbReference type="GO" id="GO:0017070">
    <property type="term" value="F:U6 snRNA binding"/>
    <property type="evidence" value="ECO:0007669"/>
    <property type="project" value="TreeGrafter"/>
</dbReference>
<comment type="caution">
    <text evidence="2">The sequence shown here is derived from an EMBL/GenBank/DDBJ whole genome shotgun (WGS) entry which is preliminary data.</text>
</comment>
<protein>
    <submittedName>
        <fullName evidence="2">Pre-mRNA-processing-splicing factor 8</fullName>
    </submittedName>
</protein>
<feature type="domain" description="PRP8" evidence="1">
    <location>
        <begin position="296"/>
        <end position="343"/>
    </location>
</feature>
<dbReference type="GO" id="GO:0030620">
    <property type="term" value="F:U2 snRNA binding"/>
    <property type="evidence" value="ECO:0007669"/>
    <property type="project" value="TreeGrafter"/>
</dbReference>
<dbReference type="InterPro" id="IPR043172">
    <property type="entry name" value="Prp8_domainIV_palm"/>
</dbReference>
<dbReference type="Proteomes" id="UP000245207">
    <property type="component" value="Unassembled WGS sequence"/>
</dbReference>
<dbReference type="InterPro" id="IPR021983">
    <property type="entry name" value="PRP8_domainIV"/>
</dbReference>
<dbReference type="GO" id="GO:0030619">
    <property type="term" value="F:U1 snRNA binding"/>
    <property type="evidence" value="ECO:0007669"/>
    <property type="project" value="TreeGrafter"/>
</dbReference>
<dbReference type="PANTHER" id="PTHR11140">
    <property type="entry name" value="PRE-MRNA SPLICING FACTOR PRP8"/>
    <property type="match status" value="1"/>
</dbReference>
<dbReference type="InterPro" id="IPR027652">
    <property type="entry name" value="PRP8"/>
</dbReference>
<name>A0A2U1L1N3_ARTAN</name>
<dbReference type="STRING" id="35608.A0A2U1L1N3"/>
<dbReference type="InterPro" id="IPR012337">
    <property type="entry name" value="RNaseH-like_sf"/>
</dbReference>
<reference evidence="2 3" key="1">
    <citation type="journal article" date="2018" name="Mol. Plant">
        <title>The genome of Artemisia annua provides insight into the evolution of Asteraceae family and artemisinin biosynthesis.</title>
        <authorList>
            <person name="Shen Q."/>
            <person name="Zhang L."/>
            <person name="Liao Z."/>
            <person name="Wang S."/>
            <person name="Yan T."/>
            <person name="Shi P."/>
            <person name="Liu M."/>
            <person name="Fu X."/>
            <person name="Pan Q."/>
            <person name="Wang Y."/>
            <person name="Lv Z."/>
            <person name="Lu X."/>
            <person name="Zhang F."/>
            <person name="Jiang W."/>
            <person name="Ma Y."/>
            <person name="Chen M."/>
            <person name="Hao X."/>
            <person name="Li L."/>
            <person name="Tang Y."/>
            <person name="Lv G."/>
            <person name="Zhou Y."/>
            <person name="Sun X."/>
            <person name="Brodelius P.E."/>
            <person name="Rose J.K.C."/>
            <person name="Tang K."/>
        </authorList>
    </citation>
    <scope>NUCLEOTIDE SEQUENCE [LARGE SCALE GENOMIC DNA]</scope>
    <source>
        <strain evidence="3">cv. Huhao1</strain>
        <tissue evidence="2">Leaf</tissue>
    </source>
</reference>
<organism evidence="2 3">
    <name type="scientific">Artemisia annua</name>
    <name type="common">Sweet wormwood</name>
    <dbReference type="NCBI Taxonomy" id="35608"/>
    <lineage>
        <taxon>Eukaryota</taxon>
        <taxon>Viridiplantae</taxon>
        <taxon>Streptophyta</taxon>
        <taxon>Embryophyta</taxon>
        <taxon>Tracheophyta</taxon>
        <taxon>Spermatophyta</taxon>
        <taxon>Magnoliopsida</taxon>
        <taxon>eudicotyledons</taxon>
        <taxon>Gunneridae</taxon>
        <taxon>Pentapetalae</taxon>
        <taxon>asterids</taxon>
        <taxon>campanulids</taxon>
        <taxon>Asterales</taxon>
        <taxon>Asteraceae</taxon>
        <taxon>Asteroideae</taxon>
        <taxon>Anthemideae</taxon>
        <taxon>Artemisiinae</taxon>
        <taxon>Artemisia</taxon>
    </lineage>
</organism>
<dbReference type="EMBL" id="PKPP01012121">
    <property type="protein sequence ID" value="PWA42917.1"/>
    <property type="molecule type" value="Genomic_DNA"/>
</dbReference>
<dbReference type="GO" id="GO:0097157">
    <property type="term" value="F:pre-mRNA intronic binding"/>
    <property type="evidence" value="ECO:0007669"/>
    <property type="project" value="TreeGrafter"/>
</dbReference>
<gene>
    <name evidence="2" type="ORF">CTI12_AA538210</name>
</gene>
<evidence type="ECO:0000313" key="3">
    <source>
        <dbReference type="Proteomes" id="UP000245207"/>
    </source>
</evidence>
<dbReference type="PANTHER" id="PTHR11140:SF0">
    <property type="entry name" value="PRE-MRNA-PROCESSING-SPLICING FACTOR 8"/>
    <property type="match status" value="1"/>
</dbReference>
<dbReference type="SUPFAM" id="SSF53098">
    <property type="entry name" value="Ribonuclease H-like"/>
    <property type="match status" value="1"/>
</dbReference>
<sequence length="426" mass="48035">MKLIIEWIFLGAVFMNYLNPNKVMHGALFGGDIQLVMFIYSPQGFICDFDQALLSCEKLAPTAKLNKVDKSLTNLNSRVPSFLKQVSIKTKSLSTKASEFKNIPYFPQVANVVVQIEAYFFEKYDQTVHETAMQKKDTRFLHIYHWCPLRILLRCSIFLNRNEPIHAAVSRASVKCLKCCKTLNKDPDPKNPIEGRRKIFVAMPRAAFVFPLSTIANFKYTGCPVSSKATVKHQTEIISCKLAGVIIALDIAYNLHSALGNWFPGSRPLHAQAKNKIMKVLDNLLILVYWLLWYSVVCIHKTFEGNLTTRLINGAIFIFNLCTGHLFLKVIFTNVWAGQGKASWSACQLEEGTGNGSNGTAQMGTGLNSKQQQKCLERYRKRQSCRSREQSLGSLCYPRARIPGKLLRPLMLLKVIVPLVPLSNPL</sequence>
<dbReference type="OrthoDB" id="5548919at2759"/>
<proteinExistence type="predicted"/>
<evidence type="ECO:0000259" key="1">
    <source>
        <dbReference type="Pfam" id="PF12134"/>
    </source>
</evidence>
<accession>A0A2U1L1N3</accession>
<dbReference type="AlphaFoldDB" id="A0A2U1L1N3"/>
<dbReference type="Gene3D" id="3.30.420.230">
    <property type="match status" value="1"/>
</dbReference>
<dbReference type="GO" id="GO:0000244">
    <property type="term" value="P:spliceosomal tri-snRNP complex assembly"/>
    <property type="evidence" value="ECO:0007669"/>
    <property type="project" value="TreeGrafter"/>
</dbReference>
<dbReference type="GO" id="GO:0005682">
    <property type="term" value="C:U5 snRNP"/>
    <property type="evidence" value="ECO:0007669"/>
    <property type="project" value="TreeGrafter"/>
</dbReference>
<keyword evidence="3" id="KW-1185">Reference proteome</keyword>
<evidence type="ECO:0000313" key="2">
    <source>
        <dbReference type="EMBL" id="PWA42917.1"/>
    </source>
</evidence>
<dbReference type="GO" id="GO:0071013">
    <property type="term" value="C:catalytic step 2 spliceosome"/>
    <property type="evidence" value="ECO:0007669"/>
    <property type="project" value="TreeGrafter"/>
</dbReference>
<dbReference type="Gene3D" id="3.90.1570.40">
    <property type="match status" value="1"/>
</dbReference>
<dbReference type="Pfam" id="PF12134">
    <property type="entry name" value="PRP8_domainIV"/>
    <property type="match status" value="1"/>
</dbReference>